<dbReference type="InterPro" id="IPR040398">
    <property type="entry name" value="Not1"/>
</dbReference>
<accession>A0A914CU01</accession>
<evidence type="ECO:0000259" key="2">
    <source>
        <dbReference type="Pfam" id="PF16417"/>
    </source>
</evidence>
<name>A0A914CU01_9BILA</name>
<organism evidence="3 4">
    <name type="scientific">Acrobeloides nanus</name>
    <dbReference type="NCBI Taxonomy" id="290746"/>
    <lineage>
        <taxon>Eukaryota</taxon>
        <taxon>Metazoa</taxon>
        <taxon>Ecdysozoa</taxon>
        <taxon>Nematoda</taxon>
        <taxon>Chromadorea</taxon>
        <taxon>Rhabditida</taxon>
        <taxon>Tylenchina</taxon>
        <taxon>Cephalobomorpha</taxon>
        <taxon>Cephaloboidea</taxon>
        <taxon>Cephalobidae</taxon>
        <taxon>Acrobeloides</taxon>
    </lineage>
</organism>
<sequence length="372" mass="40576">MSGNPMQQRPNLPQFVNRMQAPGTPWWNNANPGQRMSFTSAGASGNLDFRGLPPNMAPPTPMGLFPGAGANFDPTNPPIHNQDFAANIFGHSSGFPGMPQRIPQQEQQPSQFSKEVQDEANGYFQQLYSETGAMTVGQFIEKLKNFKSSENQKDQDILSCVLKNLFDEYRFFHEYPERALRITAEVYGGIIRESLLPNMMQLATAVRRIIQSLQQKEHGTPLYTFGILALHACKSCLHRYPKLCQIILGLDSFHLFAPALKEYVTYGAQGHLPSNHTILEQREAATPSPWPMGGPLHHPPPPGPVTSMSKQPPIGMGQISSALAMARGMPGAEMVPGGLPGLGMPPLGTTPPTTQGPSPSPIKFSQPGQGRS</sequence>
<dbReference type="Gene3D" id="1.25.40.840">
    <property type="entry name" value="CCR4-NOT transcription complex subunit 1 TTP binding domain"/>
    <property type="match status" value="1"/>
</dbReference>
<feature type="compositionally biased region" description="Low complexity" evidence="1">
    <location>
        <begin position="342"/>
        <end position="357"/>
    </location>
</feature>
<dbReference type="PANTHER" id="PTHR13162:SF8">
    <property type="entry name" value="CCR4-NOT TRANSCRIPTION COMPLEX SUBUNIT 1"/>
    <property type="match status" value="1"/>
</dbReference>
<dbReference type="AlphaFoldDB" id="A0A914CU01"/>
<feature type="compositionally biased region" description="Pro residues" evidence="1">
    <location>
        <begin position="288"/>
        <end position="304"/>
    </location>
</feature>
<dbReference type="Proteomes" id="UP000887540">
    <property type="component" value="Unplaced"/>
</dbReference>
<dbReference type="PANTHER" id="PTHR13162">
    <property type="entry name" value="CCR4-NOT TRANSCRIPTION COMPLEX"/>
    <property type="match status" value="1"/>
</dbReference>
<dbReference type="GO" id="GO:0000932">
    <property type="term" value="C:P-body"/>
    <property type="evidence" value="ECO:0007669"/>
    <property type="project" value="TreeGrafter"/>
</dbReference>
<dbReference type="GO" id="GO:0030015">
    <property type="term" value="C:CCR4-NOT core complex"/>
    <property type="evidence" value="ECO:0007669"/>
    <property type="project" value="InterPro"/>
</dbReference>
<dbReference type="GO" id="GO:0017148">
    <property type="term" value="P:negative regulation of translation"/>
    <property type="evidence" value="ECO:0007669"/>
    <property type="project" value="InterPro"/>
</dbReference>
<dbReference type="InterPro" id="IPR032193">
    <property type="entry name" value="CNOT1_TTP_bind"/>
</dbReference>
<evidence type="ECO:0000313" key="3">
    <source>
        <dbReference type="Proteomes" id="UP000887540"/>
    </source>
</evidence>
<dbReference type="GO" id="GO:0060090">
    <property type="term" value="F:molecular adaptor activity"/>
    <property type="evidence" value="ECO:0007669"/>
    <property type="project" value="TreeGrafter"/>
</dbReference>
<feature type="region of interest" description="Disordered" evidence="1">
    <location>
        <begin position="285"/>
        <end position="305"/>
    </location>
</feature>
<feature type="region of interest" description="Disordered" evidence="1">
    <location>
        <begin position="331"/>
        <end position="372"/>
    </location>
</feature>
<evidence type="ECO:0000256" key="1">
    <source>
        <dbReference type="SAM" id="MobiDB-lite"/>
    </source>
</evidence>
<dbReference type="Pfam" id="PF16417">
    <property type="entry name" value="CNOT1_TTP_bind"/>
    <property type="match status" value="1"/>
</dbReference>
<dbReference type="InterPro" id="IPR038535">
    <property type="entry name" value="CNOT1_TTP_bind_sf"/>
</dbReference>
<proteinExistence type="predicted"/>
<keyword evidence="3" id="KW-1185">Reference proteome</keyword>
<protein>
    <submittedName>
        <fullName evidence="4">CCR4-NOT transcription complex subunit 1 TTP binding domain-containing protein</fullName>
    </submittedName>
</protein>
<reference evidence="4" key="1">
    <citation type="submission" date="2022-11" db="UniProtKB">
        <authorList>
            <consortium name="WormBaseParasite"/>
        </authorList>
    </citation>
    <scope>IDENTIFICATION</scope>
</reference>
<feature type="domain" description="CCR4-NOT transcription complex subunit 1 TTP binding" evidence="2">
    <location>
        <begin position="105"/>
        <end position="271"/>
    </location>
</feature>
<evidence type="ECO:0000313" key="4">
    <source>
        <dbReference type="WBParaSite" id="ACRNAN_scaffold14016.g17927.t1"/>
    </source>
</evidence>
<dbReference type="WBParaSite" id="ACRNAN_scaffold14016.g17927.t1">
    <property type="protein sequence ID" value="ACRNAN_scaffold14016.g17927.t1"/>
    <property type="gene ID" value="ACRNAN_scaffold14016.g17927"/>
</dbReference>
<dbReference type="GO" id="GO:0000288">
    <property type="term" value="P:nuclear-transcribed mRNA catabolic process, deadenylation-dependent decay"/>
    <property type="evidence" value="ECO:0007669"/>
    <property type="project" value="TreeGrafter"/>
</dbReference>